<evidence type="ECO:0000313" key="7">
    <source>
        <dbReference type="EMBL" id="MDE51030.1"/>
    </source>
</evidence>
<feature type="transmembrane region" description="Helical" evidence="5">
    <location>
        <begin position="221"/>
        <end position="239"/>
    </location>
</feature>
<protein>
    <submittedName>
        <fullName evidence="7">Solute carrier family 35 member G1</fullName>
    </submittedName>
</protein>
<accession>A0A6G1SMA6</accession>
<feature type="transmembrane region" description="Helical" evidence="5">
    <location>
        <begin position="161"/>
        <end position="179"/>
    </location>
</feature>
<dbReference type="SUPFAM" id="SSF103481">
    <property type="entry name" value="Multidrug resistance efflux transporter EmrE"/>
    <property type="match status" value="2"/>
</dbReference>
<keyword evidence="2 5" id="KW-0812">Transmembrane</keyword>
<dbReference type="GO" id="GO:0016020">
    <property type="term" value="C:membrane"/>
    <property type="evidence" value="ECO:0007669"/>
    <property type="project" value="UniProtKB-SubCell"/>
</dbReference>
<reference evidence="7" key="1">
    <citation type="submission" date="2018-10" db="EMBL/GenBank/DDBJ databases">
        <title>Transcriptome assembly of Aceria tosichella (Wheat curl mite) Type 2.</title>
        <authorList>
            <person name="Scully E.D."/>
            <person name="Geib S.M."/>
            <person name="Palmer N.A."/>
            <person name="Gupta A.K."/>
            <person name="Sarath G."/>
            <person name="Tatineni S."/>
        </authorList>
    </citation>
    <scope>NUCLEOTIDE SEQUENCE</scope>
    <source>
        <strain evidence="7">LincolnNE</strain>
    </source>
</reference>
<dbReference type="EMBL" id="GGYP01006259">
    <property type="protein sequence ID" value="MDE51030.1"/>
    <property type="molecule type" value="Transcribed_RNA"/>
</dbReference>
<evidence type="ECO:0000256" key="2">
    <source>
        <dbReference type="ARBA" id="ARBA00022692"/>
    </source>
</evidence>
<evidence type="ECO:0000259" key="6">
    <source>
        <dbReference type="Pfam" id="PF00892"/>
    </source>
</evidence>
<dbReference type="Pfam" id="PF00892">
    <property type="entry name" value="EamA"/>
    <property type="match status" value="2"/>
</dbReference>
<evidence type="ECO:0000256" key="5">
    <source>
        <dbReference type="SAM" id="Phobius"/>
    </source>
</evidence>
<feature type="transmembrane region" description="Helical" evidence="5">
    <location>
        <begin position="191"/>
        <end position="215"/>
    </location>
</feature>
<keyword evidence="3 5" id="KW-1133">Transmembrane helix</keyword>
<feature type="transmembrane region" description="Helical" evidence="5">
    <location>
        <begin position="372"/>
        <end position="392"/>
    </location>
</feature>
<feature type="domain" description="EamA" evidence="6">
    <location>
        <begin position="341"/>
        <end position="473"/>
    </location>
</feature>
<evidence type="ECO:0000256" key="3">
    <source>
        <dbReference type="ARBA" id="ARBA00022989"/>
    </source>
</evidence>
<dbReference type="AlphaFoldDB" id="A0A6G1SMA6"/>
<gene>
    <name evidence="7" type="primary">SLC35G1_0</name>
    <name evidence="7" type="ORF">g.10733</name>
</gene>
<feature type="transmembrane region" description="Helical" evidence="5">
    <location>
        <begin position="340"/>
        <end position="360"/>
    </location>
</feature>
<feature type="transmembrane region" description="Helical" evidence="5">
    <location>
        <begin position="455"/>
        <end position="474"/>
    </location>
</feature>
<name>A0A6G1SMA6_9ACAR</name>
<dbReference type="PANTHER" id="PTHR22911:SF6">
    <property type="entry name" value="SOLUTE CARRIER FAMILY 35 MEMBER G1"/>
    <property type="match status" value="1"/>
</dbReference>
<proteinExistence type="predicted"/>
<dbReference type="PANTHER" id="PTHR22911">
    <property type="entry name" value="ACYL-MALONYL CONDENSING ENZYME-RELATED"/>
    <property type="match status" value="1"/>
</dbReference>
<sequence>MEPKRKEGICLTTNPVLQNRLNSYGTMSNSAPSNNRQSCDFTTFKGHQQLEATKNSPLEMEPAQYKSSSAKEKEASGGGGNIFQIVPLDNSSSKYDPDTYPIGPMDSKKTPQSPNANDYPKEPFRFAGYLGAITASVVCSLSILCLKLLPVEDNIQEKAKACMIRGMFLVIFCSIAILREGHSFMVAKGEYMLNFFRAVLGSVNILVIYVAIKFITMGECTALVFSSPIWTCILGFIILKEPLKISLLMAVPMSLIGIILLAHPDLLVDTKDEIIATGLQLHTNATSNHTTSYITPNTTTTINPFAYQDNHQHHVNETTIPLLDDTEVEDEAVLFFQNRLPGIILAIIGSMILSVVIIILKFRKKTPIVTCSLWLGVAMVIVSIIVQLVLGFGALPVTILECVLHTCIGVFSYATQILFQWALQYVPAGSYSVIRSLDIVLSFIMGALFLGEVVLWTSILGSILIMLVVAILMLDEYFERTLKWLCCSWWRSDRS</sequence>
<organism evidence="7">
    <name type="scientific">Aceria tosichella</name>
    <name type="common">wheat curl mite</name>
    <dbReference type="NCBI Taxonomy" id="561515"/>
    <lineage>
        <taxon>Eukaryota</taxon>
        <taxon>Metazoa</taxon>
        <taxon>Ecdysozoa</taxon>
        <taxon>Arthropoda</taxon>
        <taxon>Chelicerata</taxon>
        <taxon>Arachnida</taxon>
        <taxon>Acari</taxon>
        <taxon>Acariformes</taxon>
        <taxon>Trombidiformes</taxon>
        <taxon>Prostigmata</taxon>
        <taxon>Eupodina</taxon>
        <taxon>Eriophyoidea</taxon>
        <taxon>Eriophyidae</taxon>
        <taxon>Eriophyinae</taxon>
        <taxon>Aceriini</taxon>
        <taxon>Aceria</taxon>
    </lineage>
</organism>
<dbReference type="InterPro" id="IPR037185">
    <property type="entry name" value="EmrE-like"/>
</dbReference>
<evidence type="ECO:0000256" key="4">
    <source>
        <dbReference type="ARBA" id="ARBA00023136"/>
    </source>
</evidence>
<keyword evidence="4 5" id="KW-0472">Membrane</keyword>
<feature type="transmembrane region" description="Helical" evidence="5">
    <location>
        <begin position="126"/>
        <end position="149"/>
    </location>
</feature>
<dbReference type="InterPro" id="IPR000620">
    <property type="entry name" value="EamA_dom"/>
</dbReference>
<feature type="domain" description="EamA" evidence="6">
    <location>
        <begin position="128"/>
        <end position="261"/>
    </location>
</feature>
<comment type="subcellular location">
    <subcellularLocation>
        <location evidence="1">Membrane</location>
        <topology evidence="1">Multi-pass membrane protein</topology>
    </subcellularLocation>
</comment>
<evidence type="ECO:0000256" key="1">
    <source>
        <dbReference type="ARBA" id="ARBA00004141"/>
    </source>
</evidence>